<organism evidence="13 14">
    <name type="scientific">Myotis davidii</name>
    <name type="common">David's myotis</name>
    <dbReference type="NCBI Taxonomy" id="225400"/>
    <lineage>
        <taxon>Eukaryota</taxon>
        <taxon>Metazoa</taxon>
        <taxon>Chordata</taxon>
        <taxon>Craniata</taxon>
        <taxon>Vertebrata</taxon>
        <taxon>Euteleostomi</taxon>
        <taxon>Mammalia</taxon>
        <taxon>Eutheria</taxon>
        <taxon>Laurasiatheria</taxon>
        <taxon>Chiroptera</taxon>
        <taxon>Yangochiroptera</taxon>
        <taxon>Vespertilionidae</taxon>
        <taxon>Myotis</taxon>
    </lineage>
</organism>
<evidence type="ECO:0000256" key="9">
    <source>
        <dbReference type="ARBA" id="ARBA00023224"/>
    </source>
</evidence>
<dbReference type="SUPFAM" id="SSF50729">
    <property type="entry name" value="PH domain-like"/>
    <property type="match status" value="1"/>
</dbReference>
<feature type="region of interest" description="Disordered" evidence="11">
    <location>
        <begin position="1"/>
        <end position="24"/>
    </location>
</feature>
<evidence type="ECO:0000256" key="3">
    <source>
        <dbReference type="ARBA" id="ARBA00022723"/>
    </source>
</evidence>
<evidence type="ECO:0000313" key="13">
    <source>
        <dbReference type="EMBL" id="ELK30516.1"/>
    </source>
</evidence>
<dbReference type="PROSITE" id="PS50003">
    <property type="entry name" value="PH_DOMAIN"/>
    <property type="match status" value="1"/>
</dbReference>
<dbReference type="FunFam" id="2.30.29.30:FF:000088">
    <property type="entry name" value="Phosphoinositide phospholipase C"/>
    <property type="match status" value="1"/>
</dbReference>
<name>L5LWQ5_MYODS</name>
<dbReference type="Pfam" id="PF00169">
    <property type="entry name" value="PH"/>
    <property type="match status" value="1"/>
</dbReference>
<gene>
    <name evidence="13" type="ORF">MDA_GLEAN10022926</name>
</gene>
<dbReference type="GO" id="GO:0035556">
    <property type="term" value="P:intracellular signal transduction"/>
    <property type="evidence" value="ECO:0007669"/>
    <property type="project" value="InterPro"/>
</dbReference>
<dbReference type="PANTHER" id="PTHR10336:SF31">
    <property type="entry name" value="1-PHOSPHATIDYLINOSITOL 4,5-BISPHOSPHATE PHOSPHODIESTERASE DELTA-4"/>
    <property type="match status" value="1"/>
</dbReference>
<evidence type="ECO:0000256" key="2">
    <source>
        <dbReference type="ARBA" id="ARBA00012368"/>
    </source>
</evidence>
<keyword evidence="6" id="KW-0106">Calcium</keyword>
<dbReference type="AlphaFoldDB" id="L5LWQ5"/>
<evidence type="ECO:0000256" key="11">
    <source>
        <dbReference type="SAM" id="MobiDB-lite"/>
    </source>
</evidence>
<evidence type="ECO:0000256" key="5">
    <source>
        <dbReference type="ARBA" id="ARBA00022801"/>
    </source>
</evidence>
<dbReference type="GO" id="GO:0005886">
    <property type="term" value="C:plasma membrane"/>
    <property type="evidence" value="ECO:0007669"/>
    <property type="project" value="TreeGrafter"/>
</dbReference>
<dbReference type="PANTHER" id="PTHR10336">
    <property type="entry name" value="PHOSPHOINOSITIDE-SPECIFIC PHOSPHOLIPASE C FAMILY PROTEIN"/>
    <property type="match status" value="1"/>
</dbReference>
<comment type="catalytic activity">
    <reaction evidence="10">
        <text>a 1,2-diacyl-sn-glycero-3-phospho-(1D-myo-inositol-4,5-bisphosphate) + H2O = 1D-myo-inositol 1,4,5-trisphosphate + a 1,2-diacyl-sn-glycerol + H(+)</text>
        <dbReference type="Rhea" id="RHEA:33179"/>
        <dbReference type="ChEBI" id="CHEBI:15377"/>
        <dbReference type="ChEBI" id="CHEBI:15378"/>
        <dbReference type="ChEBI" id="CHEBI:17815"/>
        <dbReference type="ChEBI" id="CHEBI:58456"/>
        <dbReference type="ChEBI" id="CHEBI:203600"/>
        <dbReference type="EC" id="3.1.4.11"/>
    </reaction>
    <physiologicalReaction direction="left-to-right" evidence="10">
        <dbReference type="Rhea" id="RHEA:33180"/>
    </physiologicalReaction>
</comment>
<dbReference type="CDD" id="cd13363">
    <property type="entry name" value="PH_PLC_delta"/>
    <property type="match status" value="1"/>
</dbReference>
<dbReference type="Gene3D" id="2.30.29.30">
    <property type="entry name" value="Pleckstrin-homology domain (PH domain)/Phosphotyrosine-binding domain (PTB)"/>
    <property type="match status" value="1"/>
</dbReference>
<dbReference type="GO" id="GO:0016042">
    <property type="term" value="P:lipid catabolic process"/>
    <property type="evidence" value="ECO:0007669"/>
    <property type="project" value="UniProtKB-KW"/>
</dbReference>
<evidence type="ECO:0000259" key="12">
    <source>
        <dbReference type="PROSITE" id="PS50003"/>
    </source>
</evidence>
<dbReference type="EMBL" id="KB106857">
    <property type="protein sequence ID" value="ELK30516.1"/>
    <property type="molecule type" value="Genomic_DNA"/>
</dbReference>
<protein>
    <recommendedName>
        <fullName evidence="2">phosphoinositide phospholipase C</fullName>
        <ecNumber evidence="2">3.1.4.11</ecNumber>
    </recommendedName>
</protein>
<evidence type="ECO:0000256" key="4">
    <source>
        <dbReference type="ARBA" id="ARBA00022737"/>
    </source>
</evidence>
<dbReference type="SMART" id="SM00233">
    <property type="entry name" value="PH"/>
    <property type="match status" value="1"/>
</dbReference>
<evidence type="ECO:0000256" key="1">
    <source>
        <dbReference type="ARBA" id="ARBA00001913"/>
    </source>
</evidence>
<comment type="cofactor">
    <cofactor evidence="1">
        <name>Ca(2+)</name>
        <dbReference type="ChEBI" id="CHEBI:29108"/>
    </cofactor>
</comment>
<keyword evidence="5" id="KW-0378">Hydrolase</keyword>
<proteinExistence type="predicted"/>
<dbReference type="InterPro" id="IPR001192">
    <property type="entry name" value="PI-PLC_fam"/>
</dbReference>
<keyword evidence="4" id="KW-0677">Repeat</keyword>
<dbReference type="InterPro" id="IPR001849">
    <property type="entry name" value="PH_domain"/>
</dbReference>
<evidence type="ECO:0000313" key="14">
    <source>
        <dbReference type="Proteomes" id="UP000010556"/>
    </source>
</evidence>
<keyword evidence="7" id="KW-0442">Lipid degradation</keyword>
<dbReference type="InterPro" id="IPR011993">
    <property type="entry name" value="PH-like_dom_sf"/>
</dbReference>
<evidence type="ECO:0000256" key="7">
    <source>
        <dbReference type="ARBA" id="ARBA00022963"/>
    </source>
</evidence>
<keyword evidence="14" id="KW-1185">Reference proteome</keyword>
<dbReference type="EC" id="3.1.4.11" evidence="2"/>
<keyword evidence="9" id="KW-0807">Transducer</keyword>
<evidence type="ECO:0000256" key="6">
    <source>
        <dbReference type="ARBA" id="ARBA00022837"/>
    </source>
</evidence>
<sequence>MGRILNPYSRAPPGPSTSLVGYPAPASPGPGLPISQDVLLMQKGTMMRKVRSKNWKKLRYFRLQEDGMTISHARQVGARAKASFSISDVETVRNGHESELLRSLAEEFPLEQGFTIVFHGRRSNLDLVANNVEEAQIWMKGLQLLVDFVTNMDQQERLDQYRAGWSQNGDQSH</sequence>
<dbReference type="Proteomes" id="UP000010556">
    <property type="component" value="Unassembled WGS sequence"/>
</dbReference>
<evidence type="ECO:0000256" key="8">
    <source>
        <dbReference type="ARBA" id="ARBA00023098"/>
    </source>
</evidence>
<dbReference type="GO" id="GO:0004435">
    <property type="term" value="F:phosphatidylinositol-4,5-bisphosphate phospholipase C activity"/>
    <property type="evidence" value="ECO:0007669"/>
    <property type="project" value="UniProtKB-EC"/>
</dbReference>
<dbReference type="GO" id="GO:0046872">
    <property type="term" value="F:metal ion binding"/>
    <property type="evidence" value="ECO:0007669"/>
    <property type="project" value="UniProtKB-KW"/>
</dbReference>
<keyword evidence="3" id="KW-0479">Metal-binding</keyword>
<keyword evidence="8" id="KW-0443">Lipid metabolism</keyword>
<evidence type="ECO:0000256" key="10">
    <source>
        <dbReference type="ARBA" id="ARBA00023674"/>
    </source>
</evidence>
<feature type="domain" description="PH" evidence="12">
    <location>
        <begin position="39"/>
        <end position="147"/>
    </location>
</feature>
<accession>L5LWQ5</accession>
<reference evidence="14" key="1">
    <citation type="journal article" date="2013" name="Science">
        <title>Comparative analysis of bat genomes provides insight into the evolution of flight and immunity.</title>
        <authorList>
            <person name="Zhang G."/>
            <person name="Cowled C."/>
            <person name="Shi Z."/>
            <person name="Huang Z."/>
            <person name="Bishop-Lilly K.A."/>
            <person name="Fang X."/>
            <person name="Wynne J.W."/>
            <person name="Xiong Z."/>
            <person name="Baker M.L."/>
            <person name="Zhao W."/>
            <person name="Tachedjian M."/>
            <person name="Zhu Y."/>
            <person name="Zhou P."/>
            <person name="Jiang X."/>
            <person name="Ng J."/>
            <person name="Yang L."/>
            <person name="Wu L."/>
            <person name="Xiao J."/>
            <person name="Feng Y."/>
            <person name="Chen Y."/>
            <person name="Sun X."/>
            <person name="Zhang Y."/>
            <person name="Marsh G.A."/>
            <person name="Crameri G."/>
            <person name="Broder C.C."/>
            <person name="Frey K.G."/>
            <person name="Wang L.F."/>
            <person name="Wang J."/>
        </authorList>
    </citation>
    <scope>NUCLEOTIDE SEQUENCE [LARGE SCALE GENOMIC DNA]</scope>
</reference>